<dbReference type="EMBL" id="VFOP01000001">
    <property type="protein sequence ID" value="TQL50846.1"/>
    <property type="molecule type" value="Genomic_DNA"/>
</dbReference>
<sequence length="70" mass="7368">MDEADPLAALDRWSAFGGVWRVLASDGDVATVSLCRCDGGEEVERLVVRDPRALAHLATHPSSESAGSTS</sequence>
<dbReference type="RefSeq" id="WP_141784922.1">
    <property type="nucleotide sequence ID" value="NZ_BAAAIK010000002.1"/>
</dbReference>
<evidence type="ECO:0000313" key="1">
    <source>
        <dbReference type="EMBL" id="TQL50846.1"/>
    </source>
</evidence>
<reference evidence="1 2" key="1">
    <citation type="submission" date="2019-06" db="EMBL/GenBank/DDBJ databases">
        <title>Sequencing the genomes of 1000 actinobacteria strains.</title>
        <authorList>
            <person name="Klenk H.-P."/>
        </authorList>
    </citation>
    <scope>NUCLEOTIDE SEQUENCE [LARGE SCALE GENOMIC DNA]</scope>
    <source>
        <strain evidence="1 2">DSM 12335</strain>
    </source>
</reference>
<comment type="caution">
    <text evidence="1">The sequence shown here is derived from an EMBL/GenBank/DDBJ whole genome shotgun (WGS) entry which is preliminary data.</text>
</comment>
<proteinExistence type="predicted"/>
<keyword evidence="2" id="KW-1185">Reference proteome</keyword>
<dbReference type="AlphaFoldDB" id="A0A542YRW2"/>
<evidence type="ECO:0000313" key="2">
    <source>
        <dbReference type="Proteomes" id="UP000319516"/>
    </source>
</evidence>
<dbReference type="Proteomes" id="UP000319516">
    <property type="component" value="Unassembled WGS sequence"/>
</dbReference>
<protein>
    <submittedName>
        <fullName evidence="1">Uncharacterized protein</fullName>
    </submittedName>
</protein>
<organism evidence="1 2">
    <name type="scientific">Ornithinicoccus hortensis</name>
    <dbReference type="NCBI Taxonomy" id="82346"/>
    <lineage>
        <taxon>Bacteria</taxon>
        <taxon>Bacillati</taxon>
        <taxon>Actinomycetota</taxon>
        <taxon>Actinomycetes</taxon>
        <taxon>Micrococcales</taxon>
        <taxon>Intrasporangiaceae</taxon>
        <taxon>Ornithinicoccus</taxon>
    </lineage>
</organism>
<accession>A0A542YRW2</accession>
<dbReference type="OrthoDB" id="3431291at2"/>
<gene>
    <name evidence="1" type="ORF">FB467_1966</name>
</gene>
<name>A0A542YRW2_9MICO</name>